<dbReference type="AlphaFoldDB" id="A0AAW3ITQ5"/>
<evidence type="ECO:0000313" key="3">
    <source>
        <dbReference type="Proteomes" id="UP000037697"/>
    </source>
</evidence>
<reference evidence="2 3" key="1">
    <citation type="submission" date="2015-07" db="EMBL/GenBank/DDBJ databases">
        <title>Foodborne Vibrio parahaemolyticus Isolates.</title>
        <authorList>
            <person name="Ronholm J."/>
            <person name="Petronella N."/>
            <person name="Kenwell R."/>
            <person name="Banerjee S."/>
        </authorList>
    </citation>
    <scope>NUCLEOTIDE SEQUENCE [LARGE SCALE GENOMIC DNA]</scope>
    <source>
        <strain evidence="2 3">HS-06-05</strain>
    </source>
</reference>
<evidence type="ECO:0000313" key="2">
    <source>
        <dbReference type="EMBL" id="KOY30856.1"/>
    </source>
</evidence>
<evidence type="ECO:0000259" key="1">
    <source>
        <dbReference type="Pfam" id="PF11726"/>
    </source>
</evidence>
<name>A0AAW3ITQ5_VIBPH</name>
<accession>A0AAW3ITQ5</accession>
<proteinExistence type="predicted"/>
<organism evidence="2 3">
    <name type="scientific">Vibrio parahaemolyticus</name>
    <dbReference type="NCBI Taxonomy" id="670"/>
    <lineage>
        <taxon>Bacteria</taxon>
        <taxon>Pseudomonadati</taxon>
        <taxon>Pseudomonadota</taxon>
        <taxon>Gammaproteobacteria</taxon>
        <taxon>Vibrionales</taxon>
        <taxon>Vibrionaceae</taxon>
        <taxon>Vibrio</taxon>
    </lineage>
</organism>
<comment type="caution">
    <text evidence="2">The sequence shown here is derived from an EMBL/GenBank/DDBJ whole genome shotgun (WGS) entry which is preliminary data.</text>
</comment>
<gene>
    <name evidence="2" type="ORF">ACX05_15185</name>
</gene>
<dbReference type="EMBL" id="LIRS01000085">
    <property type="protein sequence ID" value="KOY30856.1"/>
    <property type="molecule type" value="Genomic_DNA"/>
</dbReference>
<protein>
    <recommendedName>
        <fullName evidence="1">YagK/YfjJ C-terminal domain-containing protein</fullName>
    </recommendedName>
</protein>
<sequence>MNKRSTHMTNHRNKLLKQTKFKGINLITREKELIESRVSKIYEVLTHAIECFPRTFAFRVDLRFPHSYKFDESFPYMTKFFASLESQITEELKRRKKRQVSVSQENMRYIWCKEIDKSEKPHYHLVILLNKDNFKSLGGFKRVIIAERKCKHLYQMLLCAWSRVLGISLEDAHKSVYIPDNAAYQVRSSLGEDISMNHDFVSLFNRCIYLSKARTQAKGFSRTFGVGVKKSSNVLMANG</sequence>
<feature type="domain" description="YagK/YfjJ C-terminal" evidence="1">
    <location>
        <begin position="50"/>
        <end position="225"/>
    </location>
</feature>
<dbReference type="Proteomes" id="UP000037697">
    <property type="component" value="Unassembled WGS sequence"/>
</dbReference>
<dbReference type="InterPro" id="IPR057271">
    <property type="entry name" value="YagK_YfjJ_C"/>
</dbReference>
<dbReference type="Pfam" id="PF11726">
    <property type="entry name" value="YagK_YfjJ_C"/>
    <property type="match status" value="1"/>
</dbReference>